<dbReference type="SUPFAM" id="SSF53448">
    <property type="entry name" value="Nucleotide-diphospho-sugar transferases"/>
    <property type="match status" value="1"/>
</dbReference>
<dbReference type="EMBL" id="DVGC01000041">
    <property type="protein sequence ID" value="HIR05811.1"/>
    <property type="molecule type" value="Genomic_DNA"/>
</dbReference>
<dbReference type="Pfam" id="PF00535">
    <property type="entry name" value="Glycos_transf_2"/>
    <property type="match status" value="1"/>
</dbReference>
<reference evidence="2" key="1">
    <citation type="submission" date="2020-10" db="EMBL/GenBank/DDBJ databases">
        <authorList>
            <person name="Gilroy R."/>
        </authorList>
    </citation>
    <scope>NUCLEOTIDE SEQUENCE</scope>
    <source>
        <strain evidence="2">CHK180-2868</strain>
    </source>
</reference>
<evidence type="ECO:0000259" key="1">
    <source>
        <dbReference type="Pfam" id="PF00535"/>
    </source>
</evidence>
<dbReference type="Proteomes" id="UP000824250">
    <property type="component" value="Unassembled WGS sequence"/>
</dbReference>
<dbReference type="CDD" id="cd00761">
    <property type="entry name" value="Glyco_tranf_GTA_type"/>
    <property type="match status" value="1"/>
</dbReference>
<sequence length="280" mass="32935">MSTTHAFVICAFGKSPYLENCIRSLLRQTIKSDVYLATSTPSEYVERLAKKYRISLLVRQGESGIREDWLFAWREGGKRRRLVTIAHQDDCYRRDYVEKLLEAYREYPDMLVFCSDYAVLKTKESRMPDGTFYPVQTKVAVVNLVRLVKKVLRIPLRFRFFANRTWVKKSALMFGNSICCPSCTYNYALIGDTMFESGYSFALDWENLLSLAERPGRFICCEEPLIAYRVHSGATTKKCIDENRREADETSMFRRLWPQWMADFLMHFYKKAYKAYREDA</sequence>
<proteinExistence type="predicted"/>
<dbReference type="InterPro" id="IPR029044">
    <property type="entry name" value="Nucleotide-diphossugar_trans"/>
</dbReference>
<name>A0A9D1A4B7_9FIRM</name>
<dbReference type="InterPro" id="IPR001173">
    <property type="entry name" value="Glyco_trans_2-like"/>
</dbReference>
<dbReference type="AlphaFoldDB" id="A0A9D1A4B7"/>
<reference evidence="2" key="2">
    <citation type="journal article" date="2021" name="PeerJ">
        <title>Extensive microbial diversity within the chicken gut microbiome revealed by metagenomics and culture.</title>
        <authorList>
            <person name="Gilroy R."/>
            <person name="Ravi A."/>
            <person name="Getino M."/>
            <person name="Pursley I."/>
            <person name="Horton D.L."/>
            <person name="Alikhan N.F."/>
            <person name="Baker D."/>
            <person name="Gharbi K."/>
            <person name="Hall N."/>
            <person name="Watson M."/>
            <person name="Adriaenssens E.M."/>
            <person name="Foster-Nyarko E."/>
            <person name="Jarju S."/>
            <person name="Secka A."/>
            <person name="Antonio M."/>
            <person name="Oren A."/>
            <person name="Chaudhuri R.R."/>
            <person name="La Ragione R."/>
            <person name="Hildebrand F."/>
            <person name="Pallen M.J."/>
        </authorList>
    </citation>
    <scope>NUCLEOTIDE SEQUENCE</scope>
    <source>
        <strain evidence="2">CHK180-2868</strain>
    </source>
</reference>
<organism evidence="2 3">
    <name type="scientific">Candidatus Copromonas faecavium</name>
    <name type="common">nom. illeg.</name>
    <dbReference type="NCBI Taxonomy" id="2840740"/>
    <lineage>
        <taxon>Bacteria</taxon>
        <taxon>Bacillati</taxon>
        <taxon>Bacillota</taxon>
        <taxon>Clostridia</taxon>
        <taxon>Lachnospirales</taxon>
        <taxon>Lachnospiraceae</taxon>
        <taxon>Candidatus Copromonas (nom. illeg.)</taxon>
    </lineage>
</organism>
<gene>
    <name evidence="2" type="ORF">IAB28_07580</name>
</gene>
<dbReference type="Gene3D" id="3.90.550.10">
    <property type="entry name" value="Spore Coat Polysaccharide Biosynthesis Protein SpsA, Chain A"/>
    <property type="match status" value="1"/>
</dbReference>
<evidence type="ECO:0000313" key="3">
    <source>
        <dbReference type="Proteomes" id="UP000824250"/>
    </source>
</evidence>
<evidence type="ECO:0000313" key="2">
    <source>
        <dbReference type="EMBL" id="HIR05811.1"/>
    </source>
</evidence>
<protein>
    <submittedName>
        <fullName evidence="2">Glycosyltransferase family 2 protein</fullName>
    </submittedName>
</protein>
<comment type="caution">
    <text evidence="2">The sequence shown here is derived from an EMBL/GenBank/DDBJ whole genome shotgun (WGS) entry which is preliminary data.</text>
</comment>
<feature type="domain" description="Glycosyltransferase 2-like" evidence="1">
    <location>
        <begin position="7"/>
        <end position="129"/>
    </location>
</feature>
<accession>A0A9D1A4B7</accession>